<proteinExistence type="inferred from homology"/>
<evidence type="ECO:0000256" key="14">
    <source>
        <dbReference type="ARBA" id="ARBA00023821"/>
    </source>
</evidence>
<evidence type="ECO:0000256" key="18">
    <source>
        <dbReference type="RuleBase" id="RU000454"/>
    </source>
</evidence>
<dbReference type="InterPro" id="IPR021109">
    <property type="entry name" value="Peptidase_aspartic_dom_sf"/>
</dbReference>
<evidence type="ECO:0000256" key="19">
    <source>
        <dbReference type="SAM" id="SignalP"/>
    </source>
</evidence>
<dbReference type="GO" id="GO:0006508">
    <property type="term" value="P:proteolysis"/>
    <property type="evidence" value="ECO:0007669"/>
    <property type="project" value="UniProtKB-KW"/>
</dbReference>
<dbReference type="GO" id="GO:0007586">
    <property type="term" value="P:digestion"/>
    <property type="evidence" value="ECO:0007669"/>
    <property type="project" value="UniProtKB-KW"/>
</dbReference>
<dbReference type="InterPro" id="IPR001969">
    <property type="entry name" value="Aspartic_peptidase_AS"/>
</dbReference>
<keyword evidence="3" id="KW-0964">Secreted</keyword>
<dbReference type="InterPro" id="IPR012848">
    <property type="entry name" value="Aspartic_peptidase_N"/>
</dbReference>
<dbReference type="SUPFAM" id="SSF50630">
    <property type="entry name" value="Acid proteases"/>
    <property type="match status" value="1"/>
</dbReference>
<dbReference type="PROSITE" id="PS00141">
    <property type="entry name" value="ASP_PROTEASE"/>
    <property type="match status" value="2"/>
</dbReference>
<dbReference type="EMBL" id="KN121537">
    <property type="protein sequence ID" value="KFO36149.1"/>
    <property type="molecule type" value="Genomic_DNA"/>
</dbReference>
<feature type="active site" evidence="16">
    <location>
        <position position="93"/>
    </location>
</feature>
<dbReference type="FunFam" id="2.40.70.10:FF:000004">
    <property type="entry name" value="Pepsin A"/>
    <property type="match status" value="1"/>
</dbReference>
<dbReference type="MEROPS" id="A01.003"/>
<dbReference type="Gene3D" id="2.40.70.10">
    <property type="entry name" value="Acid Proteases"/>
    <property type="match status" value="2"/>
</dbReference>
<dbReference type="Pfam" id="PF07966">
    <property type="entry name" value="A1_Propeptide"/>
    <property type="match status" value="1"/>
</dbReference>
<sequence length="448" mass="49505">MKWMVVALLCLPLLEATKLKIPLKKFKSIRETMREKGLLDDFLKTHKRERTRKVTNHFGDFSVLFEPMSYMDASYFGEISLGTPPQNFQVLFDTGSSNLWVPSVYCKSLACITHPRFNPNVSSTYTSAGQSFALEYGSGSLTGIFGYDTMTIQEIQVTKQEFGLSEQEPGSTFLFAQFDGIMGLAYPGLSIGGATTALQGLMREGALSQPLFSVYLGSQQGSSDGGMLILGGLDESLYKGQISWTPVTQALYWQIGIEDLHVGNQAYGWCSQGCQGIVDTGTSLLTMPQEYLTPLMQALGAQQSQFGEYVVDCDSVQSLPTLNFILSGVKFPLLPSAYIIKEDHYCFVGLDTTYLYSESGQPLWILGDVFLRSYYSVFDITNNRVSTCNKSAQGISSGPTLTLAFLGVRLAWLRATSSQLWLSRLSSLLRQRYHLLSCDVTGQIASRL</sequence>
<evidence type="ECO:0000256" key="8">
    <source>
        <dbReference type="ARBA" id="ARBA00022801"/>
    </source>
</evidence>
<keyword evidence="5 19" id="KW-0732">Signal</keyword>
<evidence type="ECO:0000259" key="20">
    <source>
        <dbReference type="PROSITE" id="PS51767"/>
    </source>
</evidence>
<dbReference type="Proteomes" id="UP000028990">
    <property type="component" value="Unassembled WGS sequence"/>
</dbReference>
<keyword evidence="8 18" id="KW-0378">Hydrolase</keyword>
<comment type="catalytic activity">
    <reaction evidence="11">
        <text>More restricted specificity than pepsin A, but shows preferential cleavage at Tyr-|-Xaa bonds. High activity on hemoglobin.</text>
        <dbReference type="EC" id="3.4.23.3"/>
    </reaction>
</comment>
<evidence type="ECO:0000256" key="9">
    <source>
        <dbReference type="ARBA" id="ARBA00023145"/>
    </source>
</evidence>
<protein>
    <recommendedName>
        <fullName evidence="14">Gastricsin</fullName>
        <ecNumber evidence="13">3.4.23.3</ecNumber>
    </recommendedName>
    <alternativeName>
        <fullName evidence="15">Pepsinogen C</fullName>
    </alternativeName>
</protein>
<dbReference type="PANTHER" id="PTHR47966:SF72">
    <property type="entry name" value="GASTRICSIN"/>
    <property type="match status" value="1"/>
</dbReference>
<keyword evidence="9" id="KW-0865">Zymogen</keyword>
<dbReference type="PRINTS" id="PR00792">
    <property type="entry name" value="PEPSIN"/>
</dbReference>
<dbReference type="STRING" id="885580.ENSFDAP00000008793"/>
<evidence type="ECO:0000256" key="4">
    <source>
        <dbReference type="ARBA" id="ARBA00022670"/>
    </source>
</evidence>
<feature type="domain" description="Peptidase A1" evidence="20">
    <location>
        <begin position="75"/>
        <end position="388"/>
    </location>
</feature>
<feature type="signal peptide" evidence="19">
    <location>
        <begin position="1"/>
        <end position="16"/>
    </location>
</feature>
<dbReference type="PANTHER" id="PTHR47966">
    <property type="entry name" value="BETA-SITE APP-CLEAVING ENZYME, ISOFORM A-RELATED"/>
    <property type="match status" value="1"/>
</dbReference>
<dbReference type="EC" id="3.4.23.3" evidence="13"/>
<feature type="disulfide bond" evidence="17">
    <location>
        <begin position="106"/>
        <end position="111"/>
    </location>
</feature>
<dbReference type="InterPro" id="IPR033121">
    <property type="entry name" value="PEPTIDASE_A1"/>
</dbReference>
<organism evidence="21 22">
    <name type="scientific">Fukomys damarensis</name>
    <name type="common">Damaraland mole rat</name>
    <name type="synonym">Cryptomys damarensis</name>
    <dbReference type="NCBI Taxonomy" id="885580"/>
    <lineage>
        <taxon>Eukaryota</taxon>
        <taxon>Metazoa</taxon>
        <taxon>Chordata</taxon>
        <taxon>Craniata</taxon>
        <taxon>Vertebrata</taxon>
        <taxon>Euteleostomi</taxon>
        <taxon>Mammalia</taxon>
        <taxon>Eutheria</taxon>
        <taxon>Euarchontoglires</taxon>
        <taxon>Glires</taxon>
        <taxon>Rodentia</taxon>
        <taxon>Hystricomorpha</taxon>
        <taxon>Bathyergidae</taxon>
        <taxon>Fukomys</taxon>
    </lineage>
</organism>
<keyword evidence="7" id="KW-0222">Digestion</keyword>
<comment type="function">
    <text evidence="12">Hydrolyzes a variety of proteins.</text>
</comment>
<comment type="subcellular location">
    <subcellularLocation>
        <location evidence="1">Secreted</location>
    </subcellularLocation>
</comment>
<dbReference type="FunFam" id="2.40.70.10:FF:000006">
    <property type="entry name" value="Cathepsin E"/>
    <property type="match status" value="1"/>
</dbReference>
<evidence type="ECO:0000256" key="11">
    <source>
        <dbReference type="ARBA" id="ARBA00023733"/>
    </source>
</evidence>
<evidence type="ECO:0000256" key="7">
    <source>
        <dbReference type="ARBA" id="ARBA00022757"/>
    </source>
</evidence>
<evidence type="ECO:0000256" key="13">
    <source>
        <dbReference type="ARBA" id="ARBA00023796"/>
    </source>
</evidence>
<dbReference type="Gene3D" id="6.10.140.60">
    <property type="match status" value="1"/>
</dbReference>
<dbReference type="AlphaFoldDB" id="A0A091DVL5"/>
<dbReference type="PROSITE" id="PS51767">
    <property type="entry name" value="PEPTIDASE_A1"/>
    <property type="match status" value="1"/>
</dbReference>
<evidence type="ECO:0000313" key="22">
    <source>
        <dbReference type="Proteomes" id="UP000028990"/>
    </source>
</evidence>
<dbReference type="eggNOG" id="KOG1339">
    <property type="taxonomic scope" value="Eukaryota"/>
</dbReference>
<dbReference type="InterPro" id="IPR001461">
    <property type="entry name" value="Aspartic_peptidase_A1"/>
</dbReference>
<evidence type="ECO:0000256" key="1">
    <source>
        <dbReference type="ARBA" id="ARBA00004613"/>
    </source>
</evidence>
<evidence type="ECO:0000256" key="17">
    <source>
        <dbReference type="PIRSR" id="PIRSR601461-2"/>
    </source>
</evidence>
<keyword evidence="10 17" id="KW-1015">Disulfide bond</keyword>
<dbReference type="GO" id="GO:0005615">
    <property type="term" value="C:extracellular space"/>
    <property type="evidence" value="ECO:0007669"/>
    <property type="project" value="TreeGrafter"/>
</dbReference>
<evidence type="ECO:0000256" key="6">
    <source>
        <dbReference type="ARBA" id="ARBA00022750"/>
    </source>
</evidence>
<keyword evidence="22" id="KW-1185">Reference proteome</keyword>
<feature type="chain" id="PRO_5001872297" description="Gastricsin" evidence="19">
    <location>
        <begin position="17"/>
        <end position="448"/>
    </location>
</feature>
<gene>
    <name evidence="21" type="ORF">H920_02361</name>
</gene>
<evidence type="ECO:0000313" key="21">
    <source>
        <dbReference type="EMBL" id="KFO36149.1"/>
    </source>
</evidence>
<accession>A0A091DVL5</accession>
<reference evidence="21 22" key="1">
    <citation type="submission" date="2013-11" db="EMBL/GenBank/DDBJ databases">
        <title>The Damaraland mole rat (Fukomys damarensis) genome and evolution of African mole rats.</title>
        <authorList>
            <person name="Gladyshev V.N."/>
            <person name="Fang X."/>
        </authorList>
    </citation>
    <scope>NUCLEOTIDE SEQUENCE [LARGE SCALE GENOMIC DNA]</scope>
    <source>
        <tissue evidence="21">Liver</tissue>
    </source>
</reference>
<evidence type="ECO:0000256" key="15">
    <source>
        <dbReference type="ARBA" id="ARBA00033248"/>
    </source>
</evidence>
<dbReference type="Pfam" id="PF00026">
    <property type="entry name" value="Asp"/>
    <property type="match status" value="1"/>
</dbReference>
<evidence type="ECO:0000256" key="3">
    <source>
        <dbReference type="ARBA" id="ARBA00022525"/>
    </source>
</evidence>
<dbReference type="GO" id="GO:0004190">
    <property type="term" value="F:aspartic-type endopeptidase activity"/>
    <property type="evidence" value="ECO:0007669"/>
    <property type="project" value="UniProtKB-KW"/>
</dbReference>
<evidence type="ECO:0000256" key="5">
    <source>
        <dbReference type="ARBA" id="ARBA00022729"/>
    </source>
</evidence>
<comment type="similarity">
    <text evidence="2 18">Belongs to the peptidase A1 family.</text>
</comment>
<evidence type="ECO:0000256" key="16">
    <source>
        <dbReference type="PIRSR" id="PIRSR601461-1"/>
    </source>
</evidence>
<name>A0A091DVL5_FUKDA</name>
<evidence type="ECO:0000256" key="10">
    <source>
        <dbReference type="ARBA" id="ARBA00023157"/>
    </source>
</evidence>
<feature type="active site" evidence="16">
    <location>
        <position position="279"/>
    </location>
</feature>
<keyword evidence="4 18" id="KW-0645">Protease</keyword>
<evidence type="ECO:0000256" key="12">
    <source>
        <dbReference type="ARBA" id="ARBA00023749"/>
    </source>
</evidence>
<keyword evidence="6 18" id="KW-0064">Aspartyl protease</keyword>
<evidence type="ECO:0000256" key="2">
    <source>
        <dbReference type="ARBA" id="ARBA00007447"/>
    </source>
</evidence>